<comment type="similarity">
    <text evidence="1 4">Belongs to the cyclophilin-type PPIase family.</text>
</comment>
<dbReference type="PROSITE" id="PS50072">
    <property type="entry name" value="CSA_PPIASE_2"/>
    <property type="match status" value="1"/>
</dbReference>
<dbReference type="InterPro" id="IPR029000">
    <property type="entry name" value="Cyclophilin-like_dom_sf"/>
</dbReference>
<protein>
    <recommendedName>
        <fullName evidence="4">Peptidyl-prolyl cis-trans isomerase</fullName>
        <shortName evidence="4">PPIase</shortName>
        <ecNumber evidence="4">5.2.1.8</ecNumber>
    </recommendedName>
</protein>
<evidence type="ECO:0000256" key="1">
    <source>
        <dbReference type="ARBA" id="ARBA00007365"/>
    </source>
</evidence>
<name>C6X9V3_METGS</name>
<comment type="function">
    <text evidence="4">PPIases accelerate the folding of proteins. It catalyzes the cis-trans isomerization of proline imidic peptide bonds in oligopeptides.</text>
</comment>
<feature type="domain" description="PPIase cyclophilin-type" evidence="6">
    <location>
        <begin position="35"/>
        <end position="192"/>
    </location>
</feature>
<dbReference type="EMBL" id="CP001674">
    <property type="protein sequence ID" value="ACT51494.1"/>
    <property type="molecule type" value="Genomic_DNA"/>
</dbReference>
<keyword evidence="2 4" id="KW-0697">Rotamase</keyword>
<keyword evidence="4" id="KW-0732">Signal</keyword>
<reference evidence="7 8" key="2">
    <citation type="journal article" date="2011" name="J. Bacteriol.">
        <title>Genomes of three methylotrophs from a single niche uncover genetic and metabolic divergence of Methylophilaceae.</title>
        <authorList>
            <person name="Lapidus A."/>
            <person name="Clum A."/>
            <person name="Labutti K."/>
            <person name="Kaluzhnaya M.G."/>
            <person name="Lim S."/>
            <person name="Beck D.A."/>
            <person name="Glavina Del Rio T."/>
            <person name="Nolan M."/>
            <person name="Mavromatis K."/>
            <person name="Huntemann M."/>
            <person name="Lucas S."/>
            <person name="Lidstrom M.E."/>
            <person name="Ivanova N."/>
            <person name="Chistoserdova L."/>
        </authorList>
    </citation>
    <scope>NUCLEOTIDE SEQUENCE [LARGE SCALE GENOMIC DNA]</scope>
    <source>
        <strain evidence="7 8">SIP3-4</strain>
    </source>
</reference>
<dbReference type="InterPro" id="IPR044665">
    <property type="entry name" value="E_coli_cyclophilin_A-like"/>
</dbReference>
<dbReference type="Gene3D" id="2.40.100.10">
    <property type="entry name" value="Cyclophilin-like"/>
    <property type="match status" value="1"/>
</dbReference>
<dbReference type="OrthoDB" id="9807797at2"/>
<evidence type="ECO:0000256" key="5">
    <source>
        <dbReference type="SAM" id="MobiDB-lite"/>
    </source>
</evidence>
<feature type="signal peptide" evidence="4">
    <location>
        <begin position="1"/>
        <end position="22"/>
    </location>
</feature>
<feature type="region of interest" description="Disordered" evidence="5">
    <location>
        <begin position="197"/>
        <end position="222"/>
    </location>
</feature>
<dbReference type="PRINTS" id="PR00153">
    <property type="entry name" value="CSAPPISMRASE"/>
</dbReference>
<dbReference type="Pfam" id="PF00160">
    <property type="entry name" value="Pro_isomerase"/>
    <property type="match status" value="1"/>
</dbReference>
<reference evidence="8" key="1">
    <citation type="submission" date="2009-07" db="EMBL/GenBank/DDBJ databases">
        <title>Complete sequence of chromosome of Methylovorus sp. SIP3-4.</title>
        <authorList>
            <person name="Lucas S."/>
            <person name="Copeland A."/>
            <person name="Lapidus A."/>
            <person name="Glavina del Rio T."/>
            <person name="Tice H."/>
            <person name="Bruce D."/>
            <person name="Goodwin L."/>
            <person name="Pitluck S."/>
            <person name="Clum A."/>
            <person name="Larimer F."/>
            <person name="Land M."/>
            <person name="Hauser L."/>
            <person name="Kyrpides N."/>
            <person name="Mikhailova N."/>
            <person name="Kayluzhnaya M."/>
            <person name="Chistoserdova L."/>
        </authorList>
    </citation>
    <scope>NUCLEOTIDE SEQUENCE [LARGE SCALE GENOMIC DNA]</scope>
    <source>
        <strain evidence="8">SIP3-4</strain>
    </source>
</reference>
<dbReference type="CDD" id="cd01920">
    <property type="entry name" value="cyclophilin_EcCYP_like"/>
    <property type="match status" value="1"/>
</dbReference>
<dbReference type="eggNOG" id="COG0652">
    <property type="taxonomic scope" value="Bacteria"/>
</dbReference>
<dbReference type="RefSeq" id="WP_015830806.1">
    <property type="nucleotide sequence ID" value="NC_012969.1"/>
</dbReference>
<dbReference type="STRING" id="582744.Msip34_2252"/>
<keyword evidence="8" id="KW-1185">Reference proteome</keyword>
<dbReference type="GO" id="GO:0006457">
    <property type="term" value="P:protein folding"/>
    <property type="evidence" value="ECO:0007669"/>
    <property type="project" value="InterPro"/>
</dbReference>
<dbReference type="PROSITE" id="PS00170">
    <property type="entry name" value="CSA_PPIASE_1"/>
    <property type="match status" value="1"/>
</dbReference>
<keyword evidence="3 4" id="KW-0413">Isomerase</keyword>
<dbReference type="PANTHER" id="PTHR43246">
    <property type="entry name" value="PEPTIDYL-PROLYL CIS-TRANS ISOMERASE CYP38, CHLOROPLASTIC"/>
    <property type="match status" value="1"/>
</dbReference>
<dbReference type="HOGENOM" id="CLU_012062_16_9_4"/>
<dbReference type="Proteomes" id="UP000002743">
    <property type="component" value="Chromosome"/>
</dbReference>
<dbReference type="EC" id="5.2.1.8" evidence="4"/>
<sequence precursor="true">MQTRWEAWLFLFLLMLTPAAMADGVHSQKPQLEFQTNLGSFIVELYPDRAPKTVANFMQYVQSGFYTGTMFHRIIDRFMVQGGGFAVDFQEKSTYNPIENEANNGLKNEPGTLAMARAFDPNSARSQFFINLSDNKFLNFYKPDPAYFGYCVFGKVIRGMSIVEKMAKIPTRSVGKFDNVPVENVVIEKVTTLDTPVEPEQPVRAVPTTPSSKPALKGKKRG</sequence>
<comment type="catalytic activity">
    <reaction evidence="4">
        <text>[protein]-peptidylproline (omega=180) = [protein]-peptidylproline (omega=0)</text>
        <dbReference type="Rhea" id="RHEA:16237"/>
        <dbReference type="Rhea" id="RHEA-COMP:10747"/>
        <dbReference type="Rhea" id="RHEA-COMP:10748"/>
        <dbReference type="ChEBI" id="CHEBI:83833"/>
        <dbReference type="ChEBI" id="CHEBI:83834"/>
        <dbReference type="EC" id="5.2.1.8"/>
    </reaction>
</comment>
<dbReference type="InterPro" id="IPR020892">
    <property type="entry name" value="Cyclophilin-type_PPIase_CS"/>
</dbReference>
<dbReference type="SUPFAM" id="SSF50891">
    <property type="entry name" value="Cyclophilin-like"/>
    <property type="match status" value="1"/>
</dbReference>
<dbReference type="InterPro" id="IPR002130">
    <property type="entry name" value="Cyclophilin-type_PPIase_dom"/>
</dbReference>
<accession>C6X9V3</accession>
<evidence type="ECO:0000256" key="4">
    <source>
        <dbReference type="RuleBase" id="RU363019"/>
    </source>
</evidence>
<evidence type="ECO:0000259" key="6">
    <source>
        <dbReference type="PROSITE" id="PS50072"/>
    </source>
</evidence>
<dbReference type="AlphaFoldDB" id="C6X9V3"/>
<dbReference type="KEGG" id="mei:Msip34_2252"/>
<proteinExistence type="inferred from homology"/>
<dbReference type="GO" id="GO:0003755">
    <property type="term" value="F:peptidyl-prolyl cis-trans isomerase activity"/>
    <property type="evidence" value="ECO:0007669"/>
    <property type="project" value="UniProtKB-UniRule"/>
</dbReference>
<evidence type="ECO:0000256" key="3">
    <source>
        <dbReference type="ARBA" id="ARBA00023235"/>
    </source>
</evidence>
<feature type="chain" id="PRO_5006523141" description="Peptidyl-prolyl cis-trans isomerase" evidence="4">
    <location>
        <begin position="23"/>
        <end position="222"/>
    </location>
</feature>
<evidence type="ECO:0000256" key="2">
    <source>
        <dbReference type="ARBA" id="ARBA00023110"/>
    </source>
</evidence>
<evidence type="ECO:0000313" key="8">
    <source>
        <dbReference type="Proteomes" id="UP000002743"/>
    </source>
</evidence>
<gene>
    <name evidence="7" type="ordered locus">Msip34_2252</name>
</gene>
<evidence type="ECO:0000313" key="7">
    <source>
        <dbReference type="EMBL" id="ACT51494.1"/>
    </source>
</evidence>
<organism evidence="7 8">
    <name type="scientific">Methylovorus glucosotrophus (strain SIP3-4)</name>
    <dbReference type="NCBI Taxonomy" id="582744"/>
    <lineage>
        <taxon>Bacteria</taxon>
        <taxon>Pseudomonadati</taxon>
        <taxon>Pseudomonadota</taxon>
        <taxon>Betaproteobacteria</taxon>
        <taxon>Nitrosomonadales</taxon>
        <taxon>Methylophilaceae</taxon>
        <taxon>Methylovorus</taxon>
    </lineage>
</organism>